<feature type="non-terminal residue" evidence="9">
    <location>
        <position position="1"/>
    </location>
</feature>
<comment type="caution">
    <text evidence="9">The sequence shown here is derived from an EMBL/GenBank/DDBJ whole genome shotgun (WGS) entry which is preliminary data.</text>
</comment>
<name>A0A813I179_POLGL</name>
<keyword evidence="5" id="KW-0508">mRNA splicing</keyword>
<keyword evidence="4" id="KW-0547">Nucleotide-binding</keyword>
<protein>
    <recommendedName>
        <fullName evidence="1">RNA helicase</fullName>
        <ecNumber evidence="1">3.6.4.13</ecNumber>
    </recommendedName>
</protein>
<dbReference type="GO" id="GO:0003723">
    <property type="term" value="F:RNA binding"/>
    <property type="evidence" value="ECO:0007669"/>
    <property type="project" value="TreeGrafter"/>
</dbReference>
<sequence>QLQQLQQMQQMQMQQRESTSGEKGQNMNPLTGAPYTPRFYYLLEKRQKLPAWAARQDFLRLLQSNQVVVLVGEPGCGKSTQLPQILLDAGYHVVGGQVKAIACVQPHQLAAVSAAQRVCDELEVQPGTFVGHVTRFEDKTSTDTLLRFLTDEALFREAMQDPLLERYSVIMIDEVQQRTLDTDVLLGVLKMVMQRRPDLKVVLLASSMDVQTVQGYFEGAPLITLPNRTHQVDVLYAKDSEKDYVKAAVRTVC</sequence>
<gene>
    <name evidence="9" type="ORF">PGLA2088_LOCUS3829</name>
</gene>
<evidence type="ECO:0000256" key="1">
    <source>
        <dbReference type="ARBA" id="ARBA00012552"/>
    </source>
</evidence>
<keyword evidence="2" id="KW-0507">mRNA processing</keyword>
<proteinExistence type="predicted"/>
<dbReference type="SMART" id="SM00487">
    <property type="entry name" value="DEXDc"/>
    <property type="match status" value="1"/>
</dbReference>
<dbReference type="SUPFAM" id="SSF52540">
    <property type="entry name" value="P-loop containing nucleoside triphosphate hydrolases"/>
    <property type="match status" value="1"/>
</dbReference>
<evidence type="ECO:0000313" key="9">
    <source>
        <dbReference type="EMBL" id="CAE8645356.1"/>
    </source>
</evidence>
<evidence type="ECO:0000256" key="2">
    <source>
        <dbReference type="ARBA" id="ARBA00022664"/>
    </source>
</evidence>
<dbReference type="GO" id="GO:0008380">
    <property type="term" value="P:RNA splicing"/>
    <property type="evidence" value="ECO:0007669"/>
    <property type="project" value="UniProtKB-KW"/>
</dbReference>
<dbReference type="InterPro" id="IPR003593">
    <property type="entry name" value="AAA+_ATPase"/>
</dbReference>
<dbReference type="GO" id="GO:0016887">
    <property type="term" value="F:ATP hydrolysis activity"/>
    <property type="evidence" value="ECO:0007669"/>
    <property type="project" value="InterPro"/>
</dbReference>
<feature type="non-terminal residue" evidence="9">
    <location>
        <position position="253"/>
    </location>
</feature>
<feature type="domain" description="Helicase ATP-binding" evidence="8">
    <location>
        <begin position="59"/>
        <end position="226"/>
    </location>
</feature>
<dbReference type="InterPro" id="IPR049945">
    <property type="entry name" value="AAA_22"/>
</dbReference>
<dbReference type="InterPro" id="IPR027417">
    <property type="entry name" value="P-loop_NTPase"/>
</dbReference>
<evidence type="ECO:0000256" key="7">
    <source>
        <dbReference type="SAM" id="MobiDB-lite"/>
    </source>
</evidence>
<evidence type="ECO:0000256" key="5">
    <source>
        <dbReference type="ARBA" id="ARBA00023187"/>
    </source>
</evidence>
<dbReference type="PANTHER" id="PTHR18934">
    <property type="entry name" value="ATP-DEPENDENT RNA HELICASE"/>
    <property type="match status" value="1"/>
</dbReference>
<organism evidence="9 10">
    <name type="scientific">Polarella glacialis</name>
    <name type="common">Dinoflagellate</name>
    <dbReference type="NCBI Taxonomy" id="89957"/>
    <lineage>
        <taxon>Eukaryota</taxon>
        <taxon>Sar</taxon>
        <taxon>Alveolata</taxon>
        <taxon>Dinophyceae</taxon>
        <taxon>Suessiales</taxon>
        <taxon>Suessiaceae</taxon>
        <taxon>Polarella</taxon>
    </lineage>
</organism>
<feature type="region of interest" description="Disordered" evidence="7">
    <location>
        <begin position="1"/>
        <end position="30"/>
    </location>
</feature>
<comment type="catalytic activity">
    <reaction evidence="6">
        <text>ATP + H2O = ADP + phosphate + H(+)</text>
        <dbReference type="Rhea" id="RHEA:13065"/>
        <dbReference type="ChEBI" id="CHEBI:15377"/>
        <dbReference type="ChEBI" id="CHEBI:15378"/>
        <dbReference type="ChEBI" id="CHEBI:30616"/>
        <dbReference type="ChEBI" id="CHEBI:43474"/>
        <dbReference type="ChEBI" id="CHEBI:456216"/>
        <dbReference type="EC" id="3.6.4.13"/>
    </reaction>
</comment>
<dbReference type="EMBL" id="CAJNNW010003432">
    <property type="protein sequence ID" value="CAE8645356.1"/>
    <property type="molecule type" value="Genomic_DNA"/>
</dbReference>
<evidence type="ECO:0000259" key="8">
    <source>
        <dbReference type="PROSITE" id="PS51192"/>
    </source>
</evidence>
<dbReference type="GO" id="GO:0003724">
    <property type="term" value="F:RNA helicase activity"/>
    <property type="evidence" value="ECO:0007669"/>
    <property type="project" value="UniProtKB-EC"/>
</dbReference>
<reference evidence="9" key="1">
    <citation type="submission" date="2021-02" db="EMBL/GenBank/DDBJ databases">
        <authorList>
            <person name="Dougan E. K."/>
            <person name="Rhodes N."/>
            <person name="Thang M."/>
            <person name="Chan C."/>
        </authorList>
    </citation>
    <scope>NUCLEOTIDE SEQUENCE</scope>
</reference>
<dbReference type="PROSITE" id="PS51192">
    <property type="entry name" value="HELICASE_ATP_BIND_1"/>
    <property type="match status" value="1"/>
</dbReference>
<evidence type="ECO:0000313" key="10">
    <source>
        <dbReference type="Proteomes" id="UP000626109"/>
    </source>
</evidence>
<feature type="compositionally biased region" description="Low complexity" evidence="7">
    <location>
        <begin position="1"/>
        <end position="15"/>
    </location>
</feature>
<dbReference type="SMART" id="SM00382">
    <property type="entry name" value="AAA"/>
    <property type="match status" value="1"/>
</dbReference>
<keyword evidence="3" id="KW-0378">Hydrolase</keyword>
<feature type="compositionally biased region" description="Polar residues" evidence="7">
    <location>
        <begin position="16"/>
        <end position="29"/>
    </location>
</feature>
<dbReference type="EC" id="3.6.4.13" evidence="1"/>
<dbReference type="Gene3D" id="3.40.50.300">
    <property type="entry name" value="P-loop containing nucleotide triphosphate hydrolases"/>
    <property type="match status" value="1"/>
</dbReference>
<dbReference type="AlphaFoldDB" id="A0A813I179"/>
<dbReference type="InterPro" id="IPR014001">
    <property type="entry name" value="Helicase_ATP-bd"/>
</dbReference>
<dbReference type="Pfam" id="PF13401">
    <property type="entry name" value="AAA_22"/>
    <property type="match status" value="1"/>
</dbReference>
<dbReference type="GO" id="GO:0006397">
    <property type="term" value="P:mRNA processing"/>
    <property type="evidence" value="ECO:0007669"/>
    <property type="project" value="UniProtKB-KW"/>
</dbReference>
<dbReference type="PANTHER" id="PTHR18934:SF109">
    <property type="entry name" value="ATP-DEPENDENT RNA HELICASE DHX15 HOMOLOG"/>
    <property type="match status" value="1"/>
</dbReference>
<keyword evidence="4" id="KW-0347">Helicase</keyword>
<keyword evidence="4" id="KW-0067">ATP-binding</keyword>
<evidence type="ECO:0000256" key="6">
    <source>
        <dbReference type="ARBA" id="ARBA00047984"/>
    </source>
</evidence>
<dbReference type="Proteomes" id="UP000626109">
    <property type="component" value="Unassembled WGS sequence"/>
</dbReference>
<accession>A0A813I179</accession>
<evidence type="ECO:0000256" key="3">
    <source>
        <dbReference type="ARBA" id="ARBA00022801"/>
    </source>
</evidence>
<evidence type="ECO:0000256" key="4">
    <source>
        <dbReference type="ARBA" id="ARBA00022806"/>
    </source>
</evidence>